<evidence type="ECO:0000313" key="2">
    <source>
        <dbReference type="Proteomes" id="UP001266807"/>
    </source>
</evidence>
<comment type="caution">
    <text evidence="1">The sequence shown here is derived from an EMBL/GenBank/DDBJ whole genome shotgun (WGS) entry which is preliminary data.</text>
</comment>
<gene>
    <name evidence="1" type="ORF">J2W98_004357</name>
</gene>
<dbReference type="RefSeq" id="WP_028541793.1">
    <property type="nucleotide sequence ID" value="NZ_JAVDUG010000006.1"/>
</dbReference>
<evidence type="ECO:0000313" key="1">
    <source>
        <dbReference type="EMBL" id="MDR6780062.1"/>
    </source>
</evidence>
<organism evidence="1 2">
    <name type="scientific">Paenibacillus peoriae</name>
    <dbReference type="NCBI Taxonomy" id="59893"/>
    <lineage>
        <taxon>Bacteria</taxon>
        <taxon>Bacillati</taxon>
        <taxon>Bacillota</taxon>
        <taxon>Bacilli</taxon>
        <taxon>Bacillales</taxon>
        <taxon>Paenibacillaceae</taxon>
        <taxon>Paenibacillus</taxon>
    </lineage>
</organism>
<proteinExistence type="predicted"/>
<keyword evidence="2" id="KW-1185">Reference proteome</keyword>
<dbReference type="Proteomes" id="UP001266807">
    <property type="component" value="Unassembled WGS sequence"/>
</dbReference>
<sequence length="113" mass="12730">MVNKYARTLEEAGYAFAKDEKEHRAFVNHDKVAFCALLDFLNRGIEYQSAINAVVEQWAYSGVGDQVNGVLEEVRQAQERADQQLTEIAGLFRGWSCTASTNDFLGYSKLTMN</sequence>
<reference evidence="1 2" key="1">
    <citation type="submission" date="2023-07" db="EMBL/GenBank/DDBJ databases">
        <title>Sorghum-associated microbial communities from plants grown in Nebraska, USA.</title>
        <authorList>
            <person name="Schachtman D."/>
        </authorList>
    </citation>
    <scope>NUCLEOTIDE SEQUENCE [LARGE SCALE GENOMIC DNA]</scope>
    <source>
        <strain evidence="1 2">BE143</strain>
    </source>
</reference>
<name>A0ABU1QKE6_9BACL</name>
<accession>A0ABU1QKE6</accession>
<dbReference type="EMBL" id="JAVDUG010000006">
    <property type="protein sequence ID" value="MDR6780062.1"/>
    <property type="molecule type" value="Genomic_DNA"/>
</dbReference>
<protein>
    <submittedName>
        <fullName evidence="1">Uncharacterized protein</fullName>
    </submittedName>
</protein>